<evidence type="ECO:0000313" key="2">
    <source>
        <dbReference type="EMBL" id="EFL51619.1"/>
    </source>
</evidence>
<dbReference type="InterPro" id="IPR026267">
    <property type="entry name" value="YgjV"/>
</dbReference>
<keyword evidence="3" id="KW-1185">Reference proteome</keyword>
<keyword evidence="1" id="KW-1133">Transmembrane helix</keyword>
<name>E1JVY1_SOLFR</name>
<reference evidence="2 3" key="1">
    <citation type="submission" date="2010-08" db="EMBL/GenBank/DDBJ databases">
        <title>The draft genome of Desulfovibrio fructosovorans JJ.</title>
        <authorList>
            <consortium name="US DOE Joint Genome Institute (JGI-PGF)"/>
            <person name="Lucas S."/>
            <person name="Copeland A."/>
            <person name="Lapidus A."/>
            <person name="Cheng J.-F."/>
            <person name="Bruce D."/>
            <person name="Goodwin L."/>
            <person name="Pitluck S."/>
            <person name="Land M.L."/>
            <person name="Hauser L."/>
            <person name="Chang Y.-J."/>
            <person name="Jeffries C."/>
            <person name="Wall J.D."/>
            <person name="Stahl D.A."/>
            <person name="Arkin A.P."/>
            <person name="Dehal P."/>
            <person name="Stolyar S.M."/>
            <person name="Hazen T.C."/>
            <person name="Woyke T.J."/>
        </authorList>
    </citation>
    <scope>NUCLEOTIDE SEQUENCE [LARGE SCALE GENOMIC DNA]</scope>
    <source>
        <strain evidence="2 3">JJ</strain>
    </source>
</reference>
<keyword evidence="1" id="KW-0472">Membrane</keyword>
<dbReference type="Proteomes" id="UP000006250">
    <property type="component" value="Unassembled WGS sequence"/>
</dbReference>
<dbReference type="OrthoDB" id="7356190at2"/>
<evidence type="ECO:0000313" key="3">
    <source>
        <dbReference type="Proteomes" id="UP000006250"/>
    </source>
</evidence>
<dbReference type="RefSeq" id="WP_005993073.1">
    <property type="nucleotide sequence ID" value="NZ_AECZ01000009.1"/>
</dbReference>
<feature type="transmembrane region" description="Helical" evidence="1">
    <location>
        <begin position="74"/>
        <end position="96"/>
    </location>
</feature>
<sequence length="166" mass="17892">MDFTAPSQIVGYVAFALGIFAFAQRIDWRLKFLVASECVAYTLHFYLLGNNAAAVSAALSAMRTFTSLRTRSPWVAGFFLALNLVLGVAVATSWTAAFPIMAGLSGTVAVFFLRGIGMRLVLLCATLCWLTNNILSGSIGGTMLESSIAVVNATTMLRLWRAGRLR</sequence>
<evidence type="ECO:0008006" key="4">
    <source>
        <dbReference type="Google" id="ProtNLM"/>
    </source>
</evidence>
<feature type="transmembrane region" description="Helical" evidence="1">
    <location>
        <begin position="6"/>
        <end position="26"/>
    </location>
</feature>
<protein>
    <recommendedName>
        <fullName evidence="4">YgjV family protein</fullName>
    </recommendedName>
</protein>
<dbReference type="EMBL" id="AECZ01000009">
    <property type="protein sequence ID" value="EFL51619.1"/>
    <property type="molecule type" value="Genomic_DNA"/>
</dbReference>
<organism evidence="2 3">
    <name type="scientific">Solidesulfovibrio fructosivorans JJ]</name>
    <dbReference type="NCBI Taxonomy" id="596151"/>
    <lineage>
        <taxon>Bacteria</taxon>
        <taxon>Pseudomonadati</taxon>
        <taxon>Thermodesulfobacteriota</taxon>
        <taxon>Desulfovibrionia</taxon>
        <taxon>Desulfovibrionales</taxon>
        <taxon>Desulfovibrionaceae</taxon>
        <taxon>Solidesulfovibrio</taxon>
    </lineage>
</organism>
<dbReference type="Pfam" id="PF10688">
    <property type="entry name" value="Imp-YgjV"/>
    <property type="match status" value="1"/>
</dbReference>
<gene>
    <name evidence="2" type="ORF">DesfrDRAFT_1780</name>
</gene>
<proteinExistence type="predicted"/>
<comment type="caution">
    <text evidence="2">The sequence shown here is derived from an EMBL/GenBank/DDBJ whole genome shotgun (WGS) entry which is preliminary data.</text>
</comment>
<accession>E1JVY1</accession>
<feature type="transmembrane region" description="Helical" evidence="1">
    <location>
        <begin position="38"/>
        <end position="62"/>
    </location>
</feature>
<dbReference type="PIRSF" id="PIRSF011443">
    <property type="entry name" value="YgjV"/>
    <property type="match status" value="1"/>
</dbReference>
<dbReference type="InterPro" id="IPR019629">
    <property type="entry name" value="Uncharacterised_HI1736/YgjV"/>
</dbReference>
<dbReference type="STRING" id="596151.DesfrDRAFT_1780"/>
<dbReference type="eggNOG" id="ENOG502ZBTK">
    <property type="taxonomic scope" value="Bacteria"/>
</dbReference>
<evidence type="ECO:0000256" key="1">
    <source>
        <dbReference type="SAM" id="Phobius"/>
    </source>
</evidence>
<keyword evidence="1" id="KW-0812">Transmembrane</keyword>
<feature type="transmembrane region" description="Helical" evidence="1">
    <location>
        <begin position="108"/>
        <end position="132"/>
    </location>
</feature>
<dbReference type="AlphaFoldDB" id="E1JVY1"/>